<dbReference type="RefSeq" id="WP_183623211.1">
    <property type="nucleotide sequence ID" value="NZ_JACIDX010000003.1"/>
</dbReference>
<dbReference type="PANTHER" id="PTHR30136:SF34">
    <property type="entry name" value="TRANSCRIPTIONAL REGULATOR"/>
    <property type="match status" value="1"/>
</dbReference>
<dbReference type="GO" id="GO:0003677">
    <property type="term" value="F:DNA binding"/>
    <property type="evidence" value="ECO:0007669"/>
    <property type="project" value="UniProtKB-KW"/>
</dbReference>
<dbReference type="InterPro" id="IPR014757">
    <property type="entry name" value="Tscrpt_reg_IclR_C"/>
</dbReference>
<dbReference type="GO" id="GO:0045893">
    <property type="term" value="P:positive regulation of DNA-templated transcription"/>
    <property type="evidence" value="ECO:0007669"/>
    <property type="project" value="InterPro"/>
</dbReference>
<evidence type="ECO:0000256" key="3">
    <source>
        <dbReference type="ARBA" id="ARBA00023163"/>
    </source>
</evidence>
<dbReference type="GO" id="GO:0045892">
    <property type="term" value="P:negative regulation of DNA-templated transcription"/>
    <property type="evidence" value="ECO:0007669"/>
    <property type="project" value="TreeGrafter"/>
</dbReference>
<dbReference type="AlphaFoldDB" id="A0A7W6CGQ1"/>
<sequence length="256" mass="27402">MSQSDPDFMQSLARGLIVMEAFVELGPDQSIASLARHTGLPRGVVARCLHTLVVTGYVAQDERSFSVRPKVLGLARAYLSDRSLSAIAQPLLENLRDRLGESCSLGVLDGTDVLYVARASRSRIMAIGLHVGSRLPAWCTSMGRILLANLPLEQREALLPPAPLPLRTPHTVASLEDMRAILDGIARDGLAIVDQELEVGLRSVAVPVRNAKDQVIAALNVGVNAMEHSVEHLRSNIAPALIETARMVGLASASGL</sequence>
<dbReference type="PANTHER" id="PTHR30136">
    <property type="entry name" value="HELIX-TURN-HELIX TRANSCRIPTIONAL REGULATOR, ICLR FAMILY"/>
    <property type="match status" value="1"/>
</dbReference>
<comment type="caution">
    <text evidence="6">The sequence shown here is derived from an EMBL/GenBank/DDBJ whole genome shotgun (WGS) entry which is preliminary data.</text>
</comment>
<dbReference type="InterPro" id="IPR036388">
    <property type="entry name" value="WH-like_DNA-bd_sf"/>
</dbReference>
<evidence type="ECO:0000259" key="5">
    <source>
        <dbReference type="PROSITE" id="PS51078"/>
    </source>
</evidence>
<evidence type="ECO:0000313" key="7">
    <source>
        <dbReference type="Proteomes" id="UP000548867"/>
    </source>
</evidence>
<dbReference type="Gene3D" id="1.10.10.10">
    <property type="entry name" value="Winged helix-like DNA-binding domain superfamily/Winged helix DNA-binding domain"/>
    <property type="match status" value="1"/>
</dbReference>
<dbReference type="InterPro" id="IPR005471">
    <property type="entry name" value="Tscrpt_reg_IclR_N"/>
</dbReference>
<dbReference type="GO" id="GO:0046278">
    <property type="term" value="P:3,4-dihydroxybenzoate metabolic process"/>
    <property type="evidence" value="ECO:0007669"/>
    <property type="project" value="InterPro"/>
</dbReference>
<dbReference type="InterPro" id="IPR029016">
    <property type="entry name" value="GAF-like_dom_sf"/>
</dbReference>
<dbReference type="PROSITE" id="PS51078">
    <property type="entry name" value="ICLR_ED"/>
    <property type="match status" value="1"/>
</dbReference>
<dbReference type="EMBL" id="JACIDX010000003">
    <property type="protein sequence ID" value="MBB3954023.1"/>
    <property type="molecule type" value="Genomic_DNA"/>
</dbReference>
<organism evidence="6 7">
    <name type="scientific">Novosphingobium sediminicola</name>
    <dbReference type="NCBI Taxonomy" id="563162"/>
    <lineage>
        <taxon>Bacteria</taxon>
        <taxon>Pseudomonadati</taxon>
        <taxon>Pseudomonadota</taxon>
        <taxon>Alphaproteobacteria</taxon>
        <taxon>Sphingomonadales</taxon>
        <taxon>Sphingomonadaceae</taxon>
        <taxon>Novosphingobium</taxon>
    </lineage>
</organism>
<dbReference type="SUPFAM" id="SSF55781">
    <property type="entry name" value="GAF domain-like"/>
    <property type="match status" value="1"/>
</dbReference>
<evidence type="ECO:0000256" key="1">
    <source>
        <dbReference type="ARBA" id="ARBA00023015"/>
    </source>
</evidence>
<keyword evidence="1" id="KW-0805">Transcription regulation</keyword>
<feature type="domain" description="HTH iclR-type" evidence="4">
    <location>
        <begin position="9"/>
        <end position="69"/>
    </location>
</feature>
<proteinExistence type="predicted"/>
<gene>
    <name evidence="6" type="ORF">GGR38_000950</name>
</gene>
<accession>A0A7W6CGQ1</accession>
<dbReference type="InterPro" id="IPR012794">
    <property type="entry name" value="PcaR_PcaU"/>
</dbReference>
<evidence type="ECO:0000259" key="4">
    <source>
        <dbReference type="PROSITE" id="PS51077"/>
    </source>
</evidence>
<keyword evidence="7" id="KW-1185">Reference proteome</keyword>
<dbReference type="NCBIfam" id="TIGR02431">
    <property type="entry name" value="pcaR_pcaU"/>
    <property type="match status" value="1"/>
</dbReference>
<dbReference type="GO" id="GO:0003700">
    <property type="term" value="F:DNA-binding transcription factor activity"/>
    <property type="evidence" value="ECO:0007669"/>
    <property type="project" value="TreeGrafter"/>
</dbReference>
<evidence type="ECO:0000256" key="2">
    <source>
        <dbReference type="ARBA" id="ARBA00023125"/>
    </source>
</evidence>
<name>A0A7W6CGQ1_9SPHN</name>
<dbReference type="PROSITE" id="PS51077">
    <property type="entry name" value="HTH_ICLR"/>
    <property type="match status" value="1"/>
</dbReference>
<feature type="domain" description="IclR-ED" evidence="5">
    <location>
        <begin position="70"/>
        <end position="254"/>
    </location>
</feature>
<keyword evidence="2" id="KW-0238">DNA-binding</keyword>
<protein>
    <submittedName>
        <fullName evidence="6">IclR family pca regulon transcriptional regulator</fullName>
    </submittedName>
</protein>
<evidence type="ECO:0000313" key="6">
    <source>
        <dbReference type="EMBL" id="MBB3954023.1"/>
    </source>
</evidence>
<dbReference type="InterPro" id="IPR050707">
    <property type="entry name" value="HTH_MetabolicPath_Reg"/>
</dbReference>
<dbReference type="Gene3D" id="3.30.450.40">
    <property type="match status" value="1"/>
</dbReference>
<dbReference type="Proteomes" id="UP000548867">
    <property type="component" value="Unassembled WGS sequence"/>
</dbReference>
<dbReference type="Pfam" id="PF01614">
    <property type="entry name" value="IclR_C"/>
    <property type="match status" value="1"/>
</dbReference>
<dbReference type="InterPro" id="IPR036390">
    <property type="entry name" value="WH_DNA-bd_sf"/>
</dbReference>
<keyword evidence="3" id="KW-0804">Transcription</keyword>
<reference evidence="6 7" key="1">
    <citation type="submission" date="2020-08" db="EMBL/GenBank/DDBJ databases">
        <title>Genomic Encyclopedia of Type Strains, Phase IV (KMG-IV): sequencing the most valuable type-strain genomes for metagenomic binning, comparative biology and taxonomic classification.</title>
        <authorList>
            <person name="Goeker M."/>
        </authorList>
    </citation>
    <scope>NUCLEOTIDE SEQUENCE [LARGE SCALE GENOMIC DNA]</scope>
    <source>
        <strain evidence="6 7">DSM 27057</strain>
    </source>
</reference>
<dbReference type="Pfam" id="PF09339">
    <property type="entry name" value="HTH_IclR"/>
    <property type="match status" value="1"/>
</dbReference>
<dbReference type="SUPFAM" id="SSF46785">
    <property type="entry name" value="Winged helix' DNA-binding domain"/>
    <property type="match status" value="1"/>
</dbReference>
<dbReference type="SMART" id="SM00346">
    <property type="entry name" value="HTH_ICLR"/>
    <property type="match status" value="1"/>
</dbReference>